<comment type="caution">
    <text evidence="1">The sequence shown here is derived from an EMBL/GenBank/DDBJ whole genome shotgun (WGS) entry which is preliminary data.</text>
</comment>
<proteinExistence type="predicted"/>
<protein>
    <submittedName>
        <fullName evidence="1">Uncharacterized protein</fullName>
    </submittedName>
</protein>
<dbReference type="EMBL" id="VDMD01000004">
    <property type="protein sequence ID" value="TRM65739.1"/>
    <property type="molecule type" value="Genomic_DNA"/>
</dbReference>
<dbReference type="AlphaFoldDB" id="A0A550CLU4"/>
<name>A0A550CLU4_9AGAR</name>
<accession>A0A550CLU4</accession>
<dbReference type="OrthoDB" id="3026511at2759"/>
<evidence type="ECO:0000313" key="2">
    <source>
        <dbReference type="Proteomes" id="UP000320762"/>
    </source>
</evidence>
<sequence length="54" mass="6422">MYPALREIQSKYLRWPGTERDISKSRDVKRAEHLLEHGVKLCDEKGISWTPRLK</sequence>
<reference evidence="1 2" key="1">
    <citation type="journal article" date="2019" name="New Phytol.">
        <title>Comparative genomics reveals unique wood-decay strategies and fruiting body development in the Schizophyllaceae.</title>
        <authorList>
            <person name="Almasi E."/>
            <person name="Sahu N."/>
            <person name="Krizsan K."/>
            <person name="Balint B."/>
            <person name="Kovacs G.M."/>
            <person name="Kiss B."/>
            <person name="Cseklye J."/>
            <person name="Drula E."/>
            <person name="Henrissat B."/>
            <person name="Nagy I."/>
            <person name="Chovatia M."/>
            <person name="Adam C."/>
            <person name="LaButti K."/>
            <person name="Lipzen A."/>
            <person name="Riley R."/>
            <person name="Grigoriev I.V."/>
            <person name="Nagy L.G."/>
        </authorList>
    </citation>
    <scope>NUCLEOTIDE SEQUENCE [LARGE SCALE GENOMIC DNA]</scope>
    <source>
        <strain evidence="1 2">NL-1724</strain>
    </source>
</reference>
<gene>
    <name evidence="1" type="ORF">BD626DRAFT_485697</name>
</gene>
<keyword evidence="2" id="KW-1185">Reference proteome</keyword>
<dbReference type="Proteomes" id="UP000320762">
    <property type="component" value="Unassembled WGS sequence"/>
</dbReference>
<organism evidence="1 2">
    <name type="scientific">Schizophyllum amplum</name>
    <dbReference type="NCBI Taxonomy" id="97359"/>
    <lineage>
        <taxon>Eukaryota</taxon>
        <taxon>Fungi</taxon>
        <taxon>Dikarya</taxon>
        <taxon>Basidiomycota</taxon>
        <taxon>Agaricomycotina</taxon>
        <taxon>Agaricomycetes</taxon>
        <taxon>Agaricomycetidae</taxon>
        <taxon>Agaricales</taxon>
        <taxon>Schizophyllaceae</taxon>
        <taxon>Schizophyllum</taxon>
    </lineage>
</organism>
<evidence type="ECO:0000313" key="1">
    <source>
        <dbReference type="EMBL" id="TRM65739.1"/>
    </source>
</evidence>